<sequence>PDLGFCQVEGKEEEEDGDGVVSRDTVKVAKVEYGIYQKIGTDNEDLWTHTFPDGTNRVSYDSSSPDELLSAMNSGNGTLVTMRVLFGRRISNLFVGYDGAGEKRPTLVEKGSASPLRPCTLFSKSHPLPTPTDTPATSAARNELHFGYPGTQPHVMKPVNCHKGMST</sequence>
<evidence type="ECO:0000313" key="1">
    <source>
        <dbReference type="EMBL" id="KAI7726639.1"/>
    </source>
</evidence>
<dbReference type="Proteomes" id="UP001206925">
    <property type="component" value="Unassembled WGS sequence"/>
</dbReference>
<dbReference type="EMBL" id="JAMZMK010011621">
    <property type="protein sequence ID" value="KAI7726639.1"/>
    <property type="molecule type" value="Genomic_DNA"/>
</dbReference>
<gene>
    <name evidence="1" type="ORF">M8C21_020450</name>
</gene>
<organism evidence="1 2">
    <name type="scientific">Ambrosia artemisiifolia</name>
    <name type="common">Common ragweed</name>
    <dbReference type="NCBI Taxonomy" id="4212"/>
    <lineage>
        <taxon>Eukaryota</taxon>
        <taxon>Viridiplantae</taxon>
        <taxon>Streptophyta</taxon>
        <taxon>Embryophyta</taxon>
        <taxon>Tracheophyta</taxon>
        <taxon>Spermatophyta</taxon>
        <taxon>Magnoliopsida</taxon>
        <taxon>eudicotyledons</taxon>
        <taxon>Gunneridae</taxon>
        <taxon>Pentapetalae</taxon>
        <taxon>asterids</taxon>
        <taxon>campanulids</taxon>
        <taxon>Asterales</taxon>
        <taxon>Asteraceae</taxon>
        <taxon>Asteroideae</taxon>
        <taxon>Heliantheae alliance</taxon>
        <taxon>Heliantheae</taxon>
        <taxon>Ambrosia</taxon>
    </lineage>
</organism>
<evidence type="ECO:0000313" key="2">
    <source>
        <dbReference type="Proteomes" id="UP001206925"/>
    </source>
</evidence>
<name>A0AAD5G2P2_AMBAR</name>
<dbReference type="AlphaFoldDB" id="A0AAD5G2P2"/>
<reference evidence="1" key="1">
    <citation type="submission" date="2022-06" db="EMBL/GenBank/DDBJ databases">
        <title>Uncovering the hologenomic basis of an extraordinary plant invasion.</title>
        <authorList>
            <person name="Bieker V.C."/>
            <person name="Martin M.D."/>
            <person name="Gilbert T."/>
            <person name="Hodgins K."/>
            <person name="Battlay P."/>
            <person name="Petersen B."/>
            <person name="Wilson J."/>
        </authorList>
    </citation>
    <scope>NUCLEOTIDE SEQUENCE</scope>
    <source>
        <strain evidence="1">AA19_3_7</strain>
        <tissue evidence="1">Leaf</tissue>
    </source>
</reference>
<keyword evidence="2" id="KW-1185">Reference proteome</keyword>
<accession>A0AAD5G2P2</accession>
<feature type="non-terminal residue" evidence="1">
    <location>
        <position position="167"/>
    </location>
</feature>
<proteinExistence type="predicted"/>
<protein>
    <submittedName>
        <fullName evidence="1">Uncharacterized protein</fullName>
    </submittedName>
</protein>
<comment type="caution">
    <text evidence="1">The sequence shown here is derived from an EMBL/GenBank/DDBJ whole genome shotgun (WGS) entry which is preliminary data.</text>
</comment>